<dbReference type="SUPFAM" id="SSF53448">
    <property type="entry name" value="Nucleotide-diphospho-sugar transferases"/>
    <property type="match status" value="1"/>
</dbReference>
<dbReference type="Gene3D" id="3.40.50.150">
    <property type="entry name" value="Vaccinia Virus protein VP39"/>
    <property type="match status" value="1"/>
</dbReference>
<evidence type="ECO:0008006" key="3">
    <source>
        <dbReference type="Google" id="ProtNLM"/>
    </source>
</evidence>
<keyword evidence="2" id="KW-1185">Reference proteome</keyword>
<evidence type="ECO:0000313" key="2">
    <source>
        <dbReference type="Proteomes" id="UP001589865"/>
    </source>
</evidence>
<proteinExistence type="predicted"/>
<name>A0ABV6JXW4_9PROT</name>
<sequence length="571" mass="63409">MSFNRPQLLRPVLESLLQQVPPLDPVRLHLFQDGALPTADGATAEDAPVSECVSVFRELVPAGTVHLAERNLGVAFNFDRAERYLFQDLDSDLGYFFEDDMVVSPHYLAALDQLAAYALTEERVGYVAAYGNHHATLEQQRAWRGRVERMHHHWGFALPRRQWLRQRPVVDGYLRLIADVPYRSRPHKQIREYYRELGMPFAVTSQDGAKQFAGMLLGTARIMCSAVYGHYVGKQGLHYTPEIYDQHGFGGTVICPDPPAVFDFPDDEALARLIEEDRQEAAKFYATVVGKPVPVNAVPASGKPASLLPDDVISALYRGILGREPDPNELRSHSDSLSSGRLWLDQIVRSMIDGSEFRKRWAEATTGSEKPASLVPHMQPVELALFRRELGRPWRNYLEFGIGGSTVEAARLGRGDIVSIDTDASWIERVAKDGDVAAALAAGRLRMLHADIGKVGNWGLPLNPNDRAALGNYLATILPVLEGAQPFPDLILVDGRFRVASCLAVALCWNGSGPPPRVMMHDMGAERPHYAPILDHFEVRDCAESLVVLEPRLPKSASLLSALLQHQFDPL</sequence>
<organism evidence="1 2">
    <name type="scientific">Roseomonas elaeocarpi</name>
    <dbReference type="NCBI Taxonomy" id="907779"/>
    <lineage>
        <taxon>Bacteria</taxon>
        <taxon>Pseudomonadati</taxon>
        <taxon>Pseudomonadota</taxon>
        <taxon>Alphaproteobacteria</taxon>
        <taxon>Acetobacterales</taxon>
        <taxon>Roseomonadaceae</taxon>
        <taxon>Roseomonas</taxon>
    </lineage>
</organism>
<dbReference type="RefSeq" id="WP_377046313.1">
    <property type="nucleotide sequence ID" value="NZ_JBHLUN010000015.1"/>
</dbReference>
<dbReference type="CDD" id="cd00761">
    <property type="entry name" value="Glyco_tranf_GTA_type"/>
    <property type="match status" value="1"/>
</dbReference>
<gene>
    <name evidence="1" type="ORF">ACFFGY_20145</name>
</gene>
<dbReference type="Proteomes" id="UP001589865">
    <property type="component" value="Unassembled WGS sequence"/>
</dbReference>
<reference evidence="1 2" key="1">
    <citation type="submission" date="2024-09" db="EMBL/GenBank/DDBJ databases">
        <authorList>
            <person name="Sun Q."/>
            <person name="Mori K."/>
        </authorList>
    </citation>
    <scope>NUCLEOTIDE SEQUENCE [LARGE SCALE GENOMIC DNA]</scope>
    <source>
        <strain evidence="1 2">TBRC 5777</strain>
    </source>
</reference>
<accession>A0ABV6JXW4</accession>
<dbReference type="InterPro" id="IPR029044">
    <property type="entry name" value="Nucleotide-diphossugar_trans"/>
</dbReference>
<dbReference type="InterPro" id="IPR029063">
    <property type="entry name" value="SAM-dependent_MTases_sf"/>
</dbReference>
<comment type="caution">
    <text evidence="1">The sequence shown here is derived from an EMBL/GenBank/DDBJ whole genome shotgun (WGS) entry which is preliminary data.</text>
</comment>
<protein>
    <recommendedName>
        <fullName evidence="3">Glycosyltransferase 2-like domain-containing protein</fullName>
    </recommendedName>
</protein>
<dbReference type="EMBL" id="JBHLUN010000015">
    <property type="protein sequence ID" value="MFC0410569.1"/>
    <property type="molecule type" value="Genomic_DNA"/>
</dbReference>
<evidence type="ECO:0000313" key="1">
    <source>
        <dbReference type="EMBL" id="MFC0410569.1"/>
    </source>
</evidence>
<dbReference type="Gene3D" id="3.90.550.10">
    <property type="entry name" value="Spore Coat Polysaccharide Biosynthesis Protein SpsA, Chain A"/>
    <property type="match status" value="1"/>
</dbReference>